<evidence type="ECO:0000313" key="11">
    <source>
        <dbReference type="EMBL" id="SDI80794.1"/>
    </source>
</evidence>
<feature type="transmembrane region" description="Helical" evidence="10">
    <location>
        <begin position="305"/>
        <end position="321"/>
    </location>
</feature>
<dbReference type="PANTHER" id="PTHR12468:SF2">
    <property type="entry name" value="GPI MANNOSYLTRANSFERASE 2"/>
    <property type="match status" value="1"/>
</dbReference>
<dbReference type="GO" id="GO:0016020">
    <property type="term" value="C:membrane"/>
    <property type="evidence" value="ECO:0007669"/>
    <property type="project" value="GOC"/>
</dbReference>
<feature type="transmembrane region" description="Helical" evidence="10">
    <location>
        <begin position="184"/>
        <end position="213"/>
    </location>
</feature>
<evidence type="ECO:0000256" key="8">
    <source>
        <dbReference type="ARBA" id="ARBA00022989"/>
    </source>
</evidence>
<feature type="transmembrane region" description="Helical" evidence="10">
    <location>
        <begin position="225"/>
        <end position="244"/>
    </location>
</feature>
<dbReference type="STRING" id="1174501.SAMN05216192_108169"/>
<dbReference type="GO" id="GO:0000009">
    <property type="term" value="F:alpha-1,6-mannosyltransferase activity"/>
    <property type="evidence" value="ECO:0007669"/>
    <property type="project" value="InterPro"/>
</dbReference>
<dbReference type="PANTHER" id="PTHR12468">
    <property type="entry name" value="GPI MANNOSYLTRANSFERASE 2"/>
    <property type="match status" value="1"/>
</dbReference>
<evidence type="ECO:0000256" key="6">
    <source>
        <dbReference type="ARBA" id="ARBA00022692"/>
    </source>
</evidence>
<evidence type="ECO:0008006" key="13">
    <source>
        <dbReference type="Google" id="ProtNLM"/>
    </source>
</evidence>
<dbReference type="GO" id="GO:0006506">
    <property type="term" value="P:GPI anchor biosynthetic process"/>
    <property type="evidence" value="ECO:0007669"/>
    <property type="project" value="UniProtKB-UniPathway"/>
</dbReference>
<keyword evidence="6 10" id="KW-0812">Transmembrane</keyword>
<dbReference type="OrthoDB" id="2379640at2"/>
<evidence type="ECO:0000313" key="12">
    <source>
        <dbReference type="Proteomes" id="UP000199050"/>
    </source>
</evidence>
<feature type="transmembrane region" description="Helical" evidence="10">
    <location>
        <begin position="351"/>
        <end position="375"/>
    </location>
</feature>
<feature type="transmembrane region" description="Helical" evidence="10">
    <location>
        <begin position="113"/>
        <end position="133"/>
    </location>
</feature>
<accession>A0A1G8NKR4</accession>
<keyword evidence="12" id="KW-1185">Reference proteome</keyword>
<comment type="pathway">
    <text evidence="2">Glycolipid biosynthesis; glycosylphosphatidylinositol-anchor biosynthesis.</text>
</comment>
<feature type="transmembrane region" description="Helical" evidence="10">
    <location>
        <begin position="16"/>
        <end position="42"/>
    </location>
</feature>
<proteinExistence type="predicted"/>
<evidence type="ECO:0000256" key="7">
    <source>
        <dbReference type="ARBA" id="ARBA00022824"/>
    </source>
</evidence>
<dbReference type="InterPro" id="IPR007315">
    <property type="entry name" value="PIG-V/Gpi18"/>
</dbReference>
<keyword evidence="8 10" id="KW-1133">Transmembrane helix</keyword>
<feature type="transmembrane region" description="Helical" evidence="10">
    <location>
        <begin position="88"/>
        <end position="107"/>
    </location>
</feature>
<sequence>MIIEIKNRVLESKLTIYYKIILVLLFSRAILFFVGFTSRYLLHPDDSLINNMIGIWAQWDAGWYDNIAEKGYATDYGYNPYFGNQANYAFFPLYPMLIRFLVVLFNLKDYNVAGIIISNVFFVISSIYLYKISRLYYDEKQSFQVFLWFVAFPANFLFSCVLTEALYFSLVLICFYYAKKNKWFIVGLSGFFLALTRNLGVFIIVPLLLQYLVNVKFKLFEIKYNVIYLLMIPAGFVAWGGYLYHITGDFLMFKNVQNTWGRISSQPISVIYNTIMNGRYLDLILVFYIIGIIVFLLLNIKKIQVPYLLFIVYSLYIPLSTSVTSMIRYSIVIFPIYFLIMSAFKNEHAKYLLLYFMLLIQGLFFAFWSSGYPLIF</sequence>
<evidence type="ECO:0000256" key="1">
    <source>
        <dbReference type="ARBA" id="ARBA00004477"/>
    </source>
</evidence>
<dbReference type="UniPathway" id="UPA00196"/>
<keyword evidence="4" id="KW-0328">Glycosyltransferase</keyword>
<name>A0A1G8NKR4_9BACL</name>
<keyword evidence="5" id="KW-0808">Transferase</keyword>
<dbReference type="EMBL" id="FNDX01000008">
    <property type="protein sequence ID" value="SDI80794.1"/>
    <property type="molecule type" value="Genomic_DNA"/>
</dbReference>
<reference evidence="12" key="1">
    <citation type="submission" date="2016-10" db="EMBL/GenBank/DDBJ databases">
        <authorList>
            <person name="Varghese N."/>
            <person name="Submissions S."/>
        </authorList>
    </citation>
    <scope>NUCLEOTIDE SEQUENCE [LARGE SCALE GENOMIC DNA]</scope>
    <source>
        <strain evidence="12">CGMCC 1.11012</strain>
    </source>
</reference>
<evidence type="ECO:0000256" key="2">
    <source>
        <dbReference type="ARBA" id="ARBA00004687"/>
    </source>
</evidence>
<dbReference type="GO" id="GO:0004376">
    <property type="term" value="F:GPI mannosyltransferase activity"/>
    <property type="evidence" value="ECO:0007669"/>
    <property type="project" value="InterPro"/>
</dbReference>
<gene>
    <name evidence="11" type="ORF">SAMN05216192_108169</name>
</gene>
<keyword evidence="9 10" id="KW-0472">Membrane</keyword>
<comment type="subcellular location">
    <subcellularLocation>
        <location evidence="1">Endoplasmic reticulum membrane</location>
        <topology evidence="1">Multi-pass membrane protein</topology>
    </subcellularLocation>
</comment>
<organism evidence="11 12">
    <name type="scientific">Paenibacillus typhae</name>
    <dbReference type="NCBI Taxonomy" id="1174501"/>
    <lineage>
        <taxon>Bacteria</taxon>
        <taxon>Bacillati</taxon>
        <taxon>Bacillota</taxon>
        <taxon>Bacilli</taxon>
        <taxon>Bacillales</taxon>
        <taxon>Paenibacillaceae</taxon>
        <taxon>Paenibacillus</taxon>
    </lineage>
</organism>
<keyword evidence="3" id="KW-0337">GPI-anchor biosynthesis</keyword>
<evidence type="ECO:0000256" key="9">
    <source>
        <dbReference type="ARBA" id="ARBA00023136"/>
    </source>
</evidence>
<dbReference type="GO" id="GO:0031501">
    <property type="term" value="C:mannosyltransferase complex"/>
    <property type="evidence" value="ECO:0007669"/>
    <property type="project" value="TreeGrafter"/>
</dbReference>
<feature type="transmembrane region" description="Helical" evidence="10">
    <location>
        <begin position="280"/>
        <end position="298"/>
    </location>
</feature>
<dbReference type="Proteomes" id="UP000199050">
    <property type="component" value="Unassembled WGS sequence"/>
</dbReference>
<evidence type="ECO:0000256" key="5">
    <source>
        <dbReference type="ARBA" id="ARBA00022679"/>
    </source>
</evidence>
<feature type="transmembrane region" description="Helical" evidence="10">
    <location>
        <begin position="145"/>
        <end position="178"/>
    </location>
</feature>
<protein>
    <recommendedName>
        <fullName evidence="13">Mannosyltransferase related to Gpi18</fullName>
    </recommendedName>
</protein>
<evidence type="ECO:0000256" key="4">
    <source>
        <dbReference type="ARBA" id="ARBA00022676"/>
    </source>
</evidence>
<evidence type="ECO:0000256" key="3">
    <source>
        <dbReference type="ARBA" id="ARBA00022502"/>
    </source>
</evidence>
<dbReference type="AlphaFoldDB" id="A0A1G8NKR4"/>
<evidence type="ECO:0000256" key="10">
    <source>
        <dbReference type="SAM" id="Phobius"/>
    </source>
</evidence>
<dbReference type="RefSeq" id="WP_090713977.1">
    <property type="nucleotide sequence ID" value="NZ_FNDX01000008.1"/>
</dbReference>
<keyword evidence="7" id="KW-0256">Endoplasmic reticulum</keyword>